<dbReference type="PANTHER" id="PTHR30472:SF1">
    <property type="entry name" value="FE(3+) DICITRATE TRANSPORT SYSTEM PERMEASE PROTEIN FECC-RELATED"/>
    <property type="match status" value="1"/>
</dbReference>
<gene>
    <name evidence="9" type="ORF">CLV85_0547</name>
</gene>
<evidence type="ECO:0000256" key="2">
    <source>
        <dbReference type="ARBA" id="ARBA00007935"/>
    </source>
</evidence>
<reference evidence="9 10" key="1">
    <citation type="submission" date="2017-11" db="EMBL/GenBank/DDBJ databases">
        <title>Genomic Encyclopedia of Archaeal and Bacterial Type Strains, Phase II (KMG-II): From Individual Species to Whole Genera.</title>
        <authorList>
            <person name="Goeker M."/>
        </authorList>
    </citation>
    <scope>NUCLEOTIDE SEQUENCE [LARGE SCALE GENOMIC DNA]</scope>
    <source>
        <strain evidence="9 10">DSM 16400</strain>
    </source>
</reference>
<sequence>MTQTASASRARLSLRTQRWITLGAALGVLAIVLVLSLALGARGVEFSQIWQALFDPEAGNNDQLVIRELRLPRTIVGLLAGLSLGVAGAVMQGVTRNPLADPGLLGVNAGASLAVVFAISVLSITNPTGYIWFAFAGAAGAAAIVYAIGSLGREGATPVKLVLAGTAVTAGITSVISLVLISDTDTLNTFRFWSVGSLASRDLEAVRLTIGFVVAGALLAIISGRMLNLVALGDDLARGLGQRVYIARAVAAGAVVLLCGSATALAGPIVFVGLVVPHIVRPFTGPDYRWIIAVSAIVGPSLLLIADIVGRLVVSPSELEAGLVVAIIGAPVMIALVRRVKLAGL</sequence>
<comment type="subcellular location">
    <subcellularLocation>
        <location evidence="1">Cell membrane</location>
        <topology evidence="1">Multi-pass membrane protein</topology>
    </subcellularLocation>
</comment>
<evidence type="ECO:0000256" key="6">
    <source>
        <dbReference type="ARBA" id="ARBA00022989"/>
    </source>
</evidence>
<dbReference type="PANTHER" id="PTHR30472">
    <property type="entry name" value="FERRIC ENTEROBACTIN TRANSPORT SYSTEM PERMEASE PROTEIN"/>
    <property type="match status" value="1"/>
</dbReference>
<feature type="transmembrane region" description="Helical" evidence="8">
    <location>
        <begin position="20"/>
        <end position="41"/>
    </location>
</feature>
<dbReference type="Gene3D" id="1.10.3470.10">
    <property type="entry name" value="ABC transporter involved in vitamin B12 uptake, BtuC"/>
    <property type="match status" value="1"/>
</dbReference>
<keyword evidence="4" id="KW-1003">Cell membrane</keyword>
<evidence type="ECO:0000256" key="1">
    <source>
        <dbReference type="ARBA" id="ARBA00004651"/>
    </source>
</evidence>
<evidence type="ECO:0000313" key="9">
    <source>
        <dbReference type="EMBL" id="PJJ81374.1"/>
    </source>
</evidence>
<keyword evidence="6 8" id="KW-1133">Transmembrane helix</keyword>
<organism evidence="9 10">
    <name type="scientific">Salinibacterium amurskyense</name>
    <dbReference type="NCBI Taxonomy" id="205941"/>
    <lineage>
        <taxon>Bacteria</taxon>
        <taxon>Bacillati</taxon>
        <taxon>Actinomycetota</taxon>
        <taxon>Actinomycetes</taxon>
        <taxon>Micrococcales</taxon>
        <taxon>Microbacteriaceae</taxon>
        <taxon>Salinibacterium</taxon>
    </lineage>
</organism>
<evidence type="ECO:0000313" key="10">
    <source>
        <dbReference type="Proteomes" id="UP000231742"/>
    </source>
</evidence>
<feature type="transmembrane region" description="Helical" evidence="8">
    <location>
        <begin position="288"/>
        <end position="309"/>
    </location>
</feature>
<dbReference type="Pfam" id="PF01032">
    <property type="entry name" value="FecCD"/>
    <property type="match status" value="1"/>
</dbReference>
<feature type="transmembrane region" description="Helical" evidence="8">
    <location>
        <begin position="71"/>
        <end position="91"/>
    </location>
</feature>
<dbReference type="Proteomes" id="UP000231742">
    <property type="component" value="Unassembled WGS sequence"/>
</dbReference>
<feature type="transmembrane region" description="Helical" evidence="8">
    <location>
        <begin position="161"/>
        <end position="181"/>
    </location>
</feature>
<dbReference type="RefSeq" id="WP_100388065.1">
    <property type="nucleotide sequence ID" value="NZ_BMZU01000001.1"/>
</dbReference>
<evidence type="ECO:0000256" key="8">
    <source>
        <dbReference type="SAM" id="Phobius"/>
    </source>
</evidence>
<keyword evidence="5 8" id="KW-0812">Transmembrane</keyword>
<proteinExistence type="inferred from homology"/>
<dbReference type="InterPro" id="IPR037294">
    <property type="entry name" value="ABC_BtuC-like"/>
</dbReference>
<comment type="similarity">
    <text evidence="2">Belongs to the binding-protein-dependent transport system permease family. FecCD subfamily.</text>
</comment>
<feature type="transmembrane region" description="Helical" evidence="8">
    <location>
        <begin position="103"/>
        <end position="124"/>
    </location>
</feature>
<dbReference type="GO" id="GO:0005886">
    <property type="term" value="C:plasma membrane"/>
    <property type="evidence" value="ECO:0007669"/>
    <property type="project" value="UniProtKB-SubCell"/>
</dbReference>
<evidence type="ECO:0000256" key="7">
    <source>
        <dbReference type="ARBA" id="ARBA00023136"/>
    </source>
</evidence>
<comment type="caution">
    <text evidence="9">The sequence shown here is derived from an EMBL/GenBank/DDBJ whole genome shotgun (WGS) entry which is preliminary data.</text>
</comment>
<dbReference type="CDD" id="cd06550">
    <property type="entry name" value="TM_ABC_iron-siderophores_like"/>
    <property type="match status" value="1"/>
</dbReference>
<evidence type="ECO:0000256" key="4">
    <source>
        <dbReference type="ARBA" id="ARBA00022475"/>
    </source>
</evidence>
<protein>
    <submittedName>
        <fullName evidence="9">Iron complex transport system permease protein</fullName>
    </submittedName>
</protein>
<keyword evidence="7 8" id="KW-0472">Membrane</keyword>
<feature type="transmembrane region" description="Helical" evidence="8">
    <location>
        <begin position="245"/>
        <end position="276"/>
    </location>
</feature>
<keyword evidence="3" id="KW-0813">Transport</keyword>
<name>A0A2M9D6N3_9MICO</name>
<dbReference type="GO" id="GO:0022857">
    <property type="term" value="F:transmembrane transporter activity"/>
    <property type="evidence" value="ECO:0007669"/>
    <property type="project" value="InterPro"/>
</dbReference>
<keyword evidence="10" id="KW-1185">Reference proteome</keyword>
<feature type="transmembrane region" description="Helical" evidence="8">
    <location>
        <begin position="321"/>
        <end position="340"/>
    </location>
</feature>
<dbReference type="AlphaFoldDB" id="A0A2M9D6N3"/>
<dbReference type="GO" id="GO:0033214">
    <property type="term" value="P:siderophore-iron import into cell"/>
    <property type="evidence" value="ECO:0007669"/>
    <property type="project" value="TreeGrafter"/>
</dbReference>
<evidence type="ECO:0000256" key="5">
    <source>
        <dbReference type="ARBA" id="ARBA00022692"/>
    </source>
</evidence>
<feature type="transmembrane region" description="Helical" evidence="8">
    <location>
        <begin position="205"/>
        <end position="224"/>
    </location>
</feature>
<dbReference type="EMBL" id="PGFH01000001">
    <property type="protein sequence ID" value="PJJ81374.1"/>
    <property type="molecule type" value="Genomic_DNA"/>
</dbReference>
<feature type="transmembrane region" description="Helical" evidence="8">
    <location>
        <begin position="130"/>
        <end position="149"/>
    </location>
</feature>
<dbReference type="OrthoDB" id="9782305at2"/>
<accession>A0A2M9D6N3</accession>
<evidence type="ECO:0000256" key="3">
    <source>
        <dbReference type="ARBA" id="ARBA00022448"/>
    </source>
</evidence>
<dbReference type="FunFam" id="1.10.3470.10:FF:000001">
    <property type="entry name" value="Vitamin B12 ABC transporter permease BtuC"/>
    <property type="match status" value="1"/>
</dbReference>
<dbReference type="InterPro" id="IPR000522">
    <property type="entry name" value="ABC_transptr_permease_BtuC"/>
</dbReference>
<dbReference type="SUPFAM" id="SSF81345">
    <property type="entry name" value="ABC transporter involved in vitamin B12 uptake, BtuC"/>
    <property type="match status" value="1"/>
</dbReference>